<proteinExistence type="predicted"/>
<gene>
    <name evidence="3" type="ORF">GGD46_005229</name>
</gene>
<sequence length="734" mass="83510">MNMLVRPGHAHHVQLFEFNRGDRVEYKHAIYRWMSTTNTGYWFQRVDDDLPPEFFTYESVSQAFDNKRDPMGYLPGRRSSPNEGNLSETELLSNLKPAQQQEVLEKHEWCARFLRDEAADDLLSRSEAKLSDYIMKTQARLQKESDERHKAAGKTHRTAPQLPAPPSPRSLRRWVQKFEEGNFDAIALLNKSSAKYRREYFTPEELEHINKHVWMYASKDRLPIKELHAMLKKAVETANQERRAKNIALGATALKDLRVPDIDTFSSRIHKLPRAHVTLGQHGSDAALARYSAIMGGVDVLRPLERVEIDECSIDLQTLLVQAEDWDNLSQKERNVVARVRLYITAAKDVATKCIVGLRIHHTAPNTSSAICALEMVTRDKSELARSIGCETPWDMDGVPQEVPVDSATWLASKELRTATNDIGGCLFQPKAGDAAARGTLERWFRTLNRQALLSLTGRTWGSPAEKGDYDAEKEASIVFHKAAELLMRYVVDVFHNTPHEGLNGETPRNAWLRLRKFYKPTPPLSPRLRRSVFGIQVNRKISKGGIRILGILYTSSKLQALFRESDVSLEVRFDRFDLGAISVRHPEGWLTVPADHEEIAGMSLWKWLAFNQRLNLTNRKNAEVSLEIARRTKSWLRDQAEVARAEAELGSAVLTERDILRFEKQVAYQVEFVERKRSEEQAQVEEADISSLIKQWDMHGIQQSAENAQTQNPVAKTAPNPVSGNLLDPGFNL</sequence>
<dbReference type="InterPro" id="IPR036397">
    <property type="entry name" value="RNaseH_sf"/>
</dbReference>
<evidence type="ECO:0000259" key="2">
    <source>
        <dbReference type="PROSITE" id="PS50994"/>
    </source>
</evidence>
<feature type="region of interest" description="Disordered" evidence="1">
    <location>
        <begin position="704"/>
        <end position="734"/>
    </location>
</feature>
<dbReference type="InterPro" id="IPR001584">
    <property type="entry name" value="Integrase_cat-core"/>
</dbReference>
<dbReference type="RefSeq" id="WP_184709230.1">
    <property type="nucleotide sequence ID" value="NZ_JACHBG010000017.1"/>
</dbReference>
<dbReference type="AlphaFoldDB" id="A0A7X0IW32"/>
<feature type="compositionally biased region" description="Polar residues" evidence="1">
    <location>
        <begin position="704"/>
        <end position="715"/>
    </location>
</feature>
<dbReference type="Proteomes" id="UP000565576">
    <property type="component" value="Unassembled WGS sequence"/>
</dbReference>
<evidence type="ECO:0000313" key="3">
    <source>
        <dbReference type="EMBL" id="MBB6487919.1"/>
    </source>
</evidence>
<dbReference type="InterPro" id="IPR012337">
    <property type="entry name" value="RNaseH-like_sf"/>
</dbReference>
<accession>A0A7X0IW32</accession>
<dbReference type="PROSITE" id="PS50994">
    <property type="entry name" value="INTEGRASE"/>
    <property type="match status" value="1"/>
</dbReference>
<dbReference type="Pfam" id="PF09299">
    <property type="entry name" value="Mu-transpos_C"/>
    <property type="match status" value="1"/>
</dbReference>
<dbReference type="InterPro" id="IPR015378">
    <property type="entry name" value="Transposase-like_Mu_C"/>
</dbReference>
<dbReference type="SUPFAM" id="SSF53098">
    <property type="entry name" value="Ribonuclease H-like"/>
    <property type="match status" value="1"/>
</dbReference>
<feature type="region of interest" description="Disordered" evidence="1">
    <location>
        <begin position="68"/>
        <end position="87"/>
    </location>
</feature>
<name>A0A7X0IW32_9HYPH</name>
<evidence type="ECO:0000313" key="4">
    <source>
        <dbReference type="Proteomes" id="UP000565576"/>
    </source>
</evidence>
<protein>
    <submittedName>
        <fullName evidence="3">Putative transposase</fullName>
    </submittedName>
</protein>
<comment type="caution">
    <text evidence="3">The sequence shown here is derived from an EMBL/GenBank/DDBJ whole genome shotgun (WGS) entry which is preliminary data.</text>
</comment>
<evidence type="ECO:0000256" key="1">
    <source>
        <dbReference type="SAM" id="MobiDB-lite"/>
    </source>
</evidence>
<organism evidence="3 4">
    <name type="scientific">Rhizobium lusitanum</name>
    <dbReference type="NCBI Taxonomy" id="293958"/>
    <lineage>
        <taxon>Bacteria</taxon>
        <taxon>Pseudomonadati</taxon>
        <taxon>Pseudomonadota</taxon>
        <taxon>Alphaproteobacteria</taxon>
        <taxon>Hyphomicrobiales</taxon>
        <taxon>Rhizobiaceae</taxon>
        <taxon>Rhizobium/Agrobacterium group</taxon>
        <taxon>Rhizobium</taxon>
    </lineage>
</organism>
<feature type="domain" description="Integrase catalytic" evidence="2">
    <location>
        <begin position="299"/>
        <end position="516"/>
    </location>
</feature>
<dbReference type="Gene3D" id="3.30.420.10">
    <property type="entry name" value="Ribonuclease H-like superfamily/Ribonuclease H"/>
    <property type="match status" value="1"/>
</dbReference>
<reference evidence="3 4" key="1">
    <citation type="submission" date="2020-08" db="EMBL/GenBank/DDBJ databases">
        <title>Genomic Encyclopedia of Type Strains, Phase IV (KMG-V): Genome sequencing to study the core and pangenomes of soil and plant-associated prokaryotes.</title>
        <authorList>
            <person name="Whitman W."/>
        </authorList>
    </citation>
    <scope>NUCLEOTIDE SEQUENCE [LARGE SCALE GENOMIC DNA]</scope>
    <source>
        <strain evidence="3 4">SEMIA 4060</strain>
    </source>
</reference>
<dbReference type="GO" id="GO:0015074">
    <property type="term" value="P:DNA integration"/>
    <property type="evidence" value="ECO:0007669"/>
    <property type="project" value="InterPro"/>
</dbReference>
<feature type="region of interest" description="Disordered" evidence="1">
    <location>
        <begin position="142"/>
        <end position="169"/>
    </location>
</feature>
<dbReference type="GO" id="GO:0003676">
    <property type="term" value="F:nucleic acid binding"/>
    <property type="evidence" value="ECO:0007669"/>
    <property type="project" value="InterPro"/>
</dbReference>
<dbReference type="EMBL" id="JACHBG010000017">
    <property type="protein sequence ID" value="MBB6487919.1"/>
    <property type="molecule type" value="Genomic_DNA"/>
</dbReference>